<proteinExistence type="predicted"/>
<keyword evidence="2" id="KW-1185">Reference proteome</keyword>
<accession>A0ABW2UJA5</accession>
<dbReference type="EMBL" id="JBHTFQ010000005">
    <property type="protein sequence ID" value="MFC7704796.1"/>
    <property type="molecule type" value="Genomic_DNA"/>
</dbReference>
<reference evidence="2" key="1">
    <citation type="journal article" date="2019" name="Int. J. Syst. Evol. Microbiol.">
        <title>The Global Catalogue of Microorganisms (GCM) 10K type strain sequencing project: providing services to taxonomists for standard genome sequencing and annotation.</title>
        <authorList>
            <consortium name="The Broad Institute Genomics Platform"/>
            <consortium name="The Broad Institute Genome Sequencing Center for Infectious Disease"/>
            <person name="Wu L."/>
            <person name="Ma J."/>
        </authorList>
    </citation>
    <scope>NUCLEOTIDE SEQUENCE [LARGE SCALE GENOMIC DNA]</scope>
    <source>
        <strain evidence="2">CGMCC 1.12750</strain>
    </source>
</reference>
<sequence length="457" mass="48772">MIRVFLVAEDLRDAVRAVVPEDVILAVLQASEPAGRITMPEPEPGWNVTAAIAREQEADQVRAALEGSAYHGTPVVAVAHNRPDDLARDLMALLLRDMRAAEADAGEARAAAAVLRRENMTLNSRFRAVESFLYALGNPEFSQALSWQGGAASVQMAPGSSLSQALPLNAVGIAAVDLWFAEVLGPALSDLEVALVDAAGVRSLLHPLVPDVETGWLRFALSEPLAGQGRDCRLELRWSGERALRLGLGLPVPDRRFAATTEGRALSETLALRVWKSLPGVRLPAPAPILPTGRLVEVGSAELVLPARLPAPALLAQPNNVQDHVSSEFWHNENAIIVHPSRQGAVCAIVRDIEVGRVSHVSALVNVGHARAPALNFCIGIAPQGAVDEDGLWQRRMGAWLTGLPAHGWGEVHAFAPEPIEGRMDLLLATALATDGPNDMSWGLFRGFRIGQAEPGA</sequence>
<dbReference type="Proteomes" id="UP001596516">
    <property type="component" value="Unassembled WGS sequence"/>
</dbReference>
<organism evidence="1 2">
    <name type="scientific">Plastorhodobacter daqingensis</name>
    <dbReference type="NCBI Taxonomy" id="1387281"/>
    <lineage>
        <taxon>Bacteria</taxon>
        <taxon>Pseudomonadati</taxon>
        <taxon>Pseudomonadota</taxon>
        <taxon>Alphaproteobacteria</taxon>
        <taxon>Rhodobacterales</taxon>
        <taxon>Paracoccaceae</taxon>
        <taxon>Plastorhodobacter</taxon>
    </lineage>
</organism>
<comment type="caution">
    <text evidence="1">The sequence shown here is derived from an EMBL/GenBank/DDBJ whole genome shotgun (WGS) entry which is preliminary data.</text>
</comment>
<dbReference type="Pfam" id="PF19717">
    <property type="entry name" value="DUF6212"/>
    <property type="match status" value="1"/>
</dbReference>
<gene>
    <name evidence="1" type="ORF">ACFQXB_11380</name>
</gene>
<evidence type="ECO:0000313" key="2">
    <source>
        <dbReference type="Proteomes" id="UP001596516"/>
    </source>
</evidence>
<dbReference type="RefSeq" id="WP_377403488.1">
    <property type="nucleotide sequence ID" value="NZ_JBHTFQ010000005.1"/>
</dbReference>
<evidence type="ECO:0000313" key="1">
    <source>
        <dbReference type="EMBL" id="MFC7704796.1"/>
    </source>
</evidence>
<name>A0ABW2UJA5_9RHOB</name>
<dbReference type="InterPro" id="IPR046184">
    <property type="entry name" value="DUF6212"/>
</dbReference>
<protein>
    <submittedName>
        <fullName evidence="1">DUF6212 domain-containing protein</fullName>
    </submittedName>
</protein>